<dbReference type="GO" id="GO:0043565">
    <property type="term" value="F:sequence-specific DNA binding"/>
    <property type="evidence" value="ECO:0007669"/>
    <property type="project" value="InterPro"/>
</dbReference>
<accession>A0A0F5JTR4</accession>
<sequence>MEGKQVVPVTPRTARRSFTKEFKRELVRQSMLPEVSRAALALANGVNANQLARWCREHQRAD</sequence>
<name>A0A0F5JTR4_9BURK</name>
<dbReference type="GO" id="GO:0004803">
    <property type="term" value="F:transposase activity"/>
    <property type="evidence" value="ECO:0007669"/>
    <property type="project" value="InterPro"/>
</dbReference>
<evidence type="ECO:0000313" key="2">
    <source>
        <dbReference type="Proteomes" id="UP000033618"/>
    </source>
</evidence>
<keyword evidence="2" id="KW-1185">Reference proteome</keyword>
<dbReference type="GO" id="GO:0006313">
    <property type="term" value="P:DNA transposition"/>
    <property type="evidence" value="ECO:0007669"/>
    <property type="project" value="InterPro"/>
</dbReference>
<dbReference type="AlphaFoldDB" id="A0A0F5JTR4"/>
<dbReference type="Proteomes" id="UP000033618">
    <property type="component" value="Unassembled WGS sequence"/>
</dbReference>
<feature type="non-terminal residue" evidence="1">
    <location>
        <position position="62"/>
    </location>
</feature>
<dbReference type="Pfam" id="PF01527">
    <property type="entry name" value="HTH_Tnp_1"/>
    <property type="match status" value="1"/>
</dbReference>
<dbReference type="SUPFAM" id="SSF48295">
    <property type="entry name" value="TrpR-like"/>
    <property type="match status" value="1"/>
</dbReference>
<comment type="caution">
    <text evidence="1">The sequence shown here is derived from an EMBL/GenBank/DDBJ whole genome shotgun (WGS) entry which is preliminary data.</text>
</comment>
<dbReference type="InterPro" id="IPR010921">
    <property type="entry name" value="Trp_repressor/repl_initiator"/>
</dbReference>
<gene>
    <name evidence="1" type="ORF">WM40_24455</name>
</gene>
<organism evidence="1 2">
    <name type="scientific">Robbsia andropogonis</name>
    <dbReference type="NCBI Taxonomy" id="28092"/>
    <lineage>
        <taxon>Bacteria</taxon>
        <taxon>Pseudomonadati</taxon>
        <taxon>Pseudomonadota</taxon>
        <taxon>Betaproteobacteria</taxon>
        <taxon>Burkholderiales</taxon>
        <taxon>Burkholderiaceae</taxon>
        <taxon>Robbsia</taxon>
    </lineage>
</organism>
<dbReference type="InterPro" id="IPR002514">
    <property type="entry name" value="Transposase_8"/>
</dbReference>
<proteinExistence type="predicted"/>
<evidence type="ECO:0008006" key="3">
    <source>
        <dbReference type="Google" id="ProtNLM"/>
    </source>
</evidence>
<protein>
    <recommendedName>
        <fullName evidence="3">Transposase</fullName>
    </recommendedName>
</protein>
<reference evidence="1 2" key="1">
    <citation type="submission" date="2015-03" db="EMBL/GenBank/DDBJ databases">
        <title>Draft Genome Sequence of Burkholderia andropogonis type strain ICMP2807, isolated from Sorghum bicolor.</title>
        <authorList>
            <person name="Lopes-Santos L."/>
            <person name="Castro D.B."/>
            <person name="Ottoboni L.M."/>
            <person name="Park D."/>
            <person name="Weirc B.S."/>
            <person name="Destefano S.A."/>
        </authorList>
    </citation>
    <scope>NUCLEOTIDE SEQUENCE [LARGE SCALE GENOMIC DNA]</scope>
    <source>
        <strain evidence="1 2">ICMP2807</strain>
    </source>
</reference>
<dbReference type="RefSeq" id="WP_046154258.1">
    <property type="nucleotide sequence ID" value="NZ_LAQU01000057.1"/>
</dbReference>
<evidence type="ECO:0000313" key="1">
    <source>
        <dbReference type="EMBL" id="KKB61231.1"/>
    </source>
</evidence>
<dbReference type="EMBL" id="LAQU01000057">
    <property type="protein sequence ID" value="KKB61231.1"/>
    <property type="molecule type" value="Genomic_DNA"/>
</dbReference>